<evidence type="ECO:0000313" key="1">
    <source>
        <dbReference type="EMBL" id="KFI61824.1"/>
    </source>
</evidence>
<accession>A0A087ASS4</accession>
<organism evidence="1 2">
    <name type="scientific">Bifidobacterium pullorum subsp. gallinarum</name>
    <dbReference type="NCBI Taxonomy" id="78344"/>
    <lineage>
        <taxon>Bacteria</taxon>
        <taxon>Bacillati</taxon>
        <taxon>Actinomycetota</taxon>
        <taxon>Actinomycetes</taxon>
        <taxon>Bifidobacteriales</taxon>
        <taxon>Bifidobacteriaceae</taxon>
        <taxon>Bifidobacterium</taxon>
    </lineage>
</organism>
<gene>
    <name evidence="1" type="ORF">BIGA_0355</name>
</gene>
<reference evidence="1 2" key="1">
    <citation type="submission" date="2014-03" db="EMBL/GenBank/DDBJ databases">
        <title>Genomics of Bifidobacteria.</title>
        <authorList>
            <person name="Ventura M."/>
            <person name="Milani C."/>
            <person name="Lugli G.A."/>
        </authorList>
    </citation>
    <scope>NUCLEOTIDE SEQUENCE [LARGE SCALE GENOMIC DNA]</scope>
    <source>
        <strain evidence="1 2">LMG 11586</strain>
    </source>
</reference>
<name>A0A087ASS4_9BIFI</name>
<dbReference type="Proteomes" id="UP000029046">
    <property type="component" value="Unassembled WGS sequence"/>
</dbReference>
<evidence type="ECO:0000313" key="2">
    <source>
        <dbReference type="Proteomes" id="UP000029046"/>
    </source>
</evidence>
<dbReference type="EMBL" id="JGYX01000001">
    <property type="protein sequence ID" value="KFI61824.1"/>
    <property type="molecule type" value="Genomic_DNA"/>
</dbReference>
<protein>
    <submittedName>
        <fullName evidence="1">Uncharacterized protein</fullName>
    </submittedName>
</protein>
<keyword evidence="2" id="KW-1185">Reference proteome</keyword>
<proteinExistence type="predicted"/>
<sequence>MSGVFPEAINWVSAVESMPLDAAWRGPSTGSSLELDVGNSMGGMSQNVSTTSPFLGLGTGGLGGLPALRCRMSASSDDSDRIGAVVLSSDEATADTPDGAVDAKESAAFDAFTNVGS</sequence>
<comment type="caution">
    <text evidence="1">The sequence shown here is derived from an EMBL/GenBank/DDBJ whole genome shotgun (WGS) entry which is preliminary data.</text>
</comment>
<dbReference type="AlphaFoldDB" id="A0A087ASS4"/>